<evidence type="ECO:0000256" key="3">
    <source>
        <dbReference type="ARBA" id="ARBA00022692"/>
    </source>
</evidence>
<name>L8H7W4_ACACF</name>
<dbReference type="PRINTS" id="PR00489">
    <property type="entry name" value="FRIZZLED"/>
</dbReference>
<feature type="transmembrane region" description="Helical" evidence="11">
    <location>
        <begin position="332"/>
        <end position="357"/>
    </location>
</feature>
<feature type="transmembrane region" description="Helical" evidence="11">
    <location>
        <begin position="235"/>
        <end position="256"/>
    </location>
</feature>
<accession>L8H7W4</accession>
<dbReference type="PANTHER" id="PTHR31787:SF3">
    <property type="entry name" value="FRIZZLED AND SMOOTHENED-LIKE PROTEIN H"/>
    <property type="match status" value="1"/>
</dbReference>
<feature type="transmembrane region" description="Helical" evidence="11">
    <location>
        <begin position="377"/>
        <end position="400"/>
    </location>
</feature>
<dbReference type="EMBL" id="KB007908">
    <property type="protein sequence ID" value="ELR20828.1"/>
    <property type="molecule type" value="Genomic_DNA"/>
</dbReference>
<dbReference type="InterPro" id="IPR036790">
    <property type="entry name" value="Frizzled_dom_sf"/>
</dbReference>
<evidence type="ECO:0000259" key="13">
    <source>
        <dbReference type="PROSITE" id="PS50261"/>
    </source>
</evidence>
<comment type="subcellular location">
    <subcellularLocation>
        <location evidence="1">Membrane</location>
        <topology evidence="1">Multi-pass membrane protein</topology>
    </subcellularLocation>
</comment>
<evidence type="ECO:0000256" key="2">
    <source>
        <dbReference type="ARBA" id="ARBA00008077"/>
    </source>
</evidence>
<evidence type="ECO:0000256" key="7">
    <source>
        <dbReference type="ARBA" id="ARBA00023157"/>
    </source>
</evidence>
<keyword evidence="5 11" id="KW-1133">Transmembrane helix</keyword>
<feature type="region of interest" description="Disordered" evidence="10">
    <location>
        <begin position="539"/>
        <end position="574"/>
    </location>
</feature>
<dbReference type="STRING" id="1257118.L8H7W4"/>
<dbReference type="PANTHER" id="PTHR31787">
    <property type="entry name" value="G-PROTEIN-COUPLED RECEPTOR GPCR FAMILY PROTEIN"/>
    <property type="match status" value="1"/>
</dbReference>
<evidence type="ECO:0000313" key="14">
    <source>
        <dbReference type="EMBL" id="ELR20828.1"/>
    </source>
</evidence>
<dbReference type="PROSITE" id="PS50038">
    <property type="entry name" value="FZ"/>
    <property type="match status" value="1"/>
</dbReference>
<dbReference type="OMA" id="DTRMESA"/>
<feature type="transmembrane region" description="Helical" evidence="11">
    <location>
        <begin position="420"/>
        <end position="440"/>
    </location>
</feature>
<dbReference type="InterPro" id="IPR017981">
    <property type="entry name" value="GPCR_2-like_7TM"/>
</dbReference>
<dbReference type="SMART" id="SM01330">
    <property type="entry name" value="Frizzled"/>
    <property type="match status" value="1"/>
</dbReference>
<dbReference type="GO" id="GO:0004888">
    <property type="term" value="F:transmembrane signaling receptor activity"/>
    <property type="evidence" value="ECO:0007669"/>
    <property type="project" value="InterPro"/>
</dbReference>
<evidence type="ECO:0000256" key="5">
    <source>
        <dbReference type="ARBA" id="ARBA00022989"/>
    </source>
</evidence>
<dbReference type="Proteomes" id="UP000011083">
    <property type="component" value="Unassembled WGS sequence"/>
</dbReference>
<feature type="transmembrane region" description="Helical" evidence="11">
    <location>
        <begin position="477"/>
        <end position="500"/>
    </location>
</feature>
<keyword evidence="9" id="KW-0325">Glycoprotein</keyword>
<dbReference type="GeneID" id="14921699"/>
<evidence type="ECO:0000256" key="1">
    <source>
        <dbReference type="ARBA" id="ARBA00004141"/>
    </source>
</evidence>
<evidence type="ECO:0000256" key="11">
    <source>
        <dbReference type="SAM" id="Phobius"/>
    </source>
</evidence>
<dbReference type="Gene3D" id="1.10.2000.10">
    <property type="entry name" value="Frizzled cysteine-rich domain"/>
    <property type="match status" value="1"/>
</dbReference>
<evidence type="ECO:0000256" key="9">
    <source>
        <dbReference type="ARBA" id="ARBA00023180"/>
    </source>
</evidence>
<dbReference type="Pfam" id="PF01534">
    <property type="entry name" value="Frizzled"/>
    <property type="match status" value="1"/>
</dbReference>
<keyword evidence="6 11" id="KW-0472">Membrane</keyword>
<organism evidence="14 15">
    <name type="scientific">Acanthamoeba castellanii (strain ATCC 30010 / Neff)</name>
    <dbReference type="NCBI Taxonomy" id="1257118"/>
    <lineage>
        <taxon>Eukaryota</taxon>
        <taxon>Amoebozoa</taxon>
        <taxon>Discosea</taxon>
        <taxon>Longamoebia</taxon>
        <taxon>Centramoebida</taxon>
        <taxon>Acanthamoebidae</taxon>
        <taxon>Acanthamoeba</taxon>
    </lineage>
</organism>
<dbReference type="Gene3D" id="1.20.1070.10">
    <property type="entry name" value="Rhodopsin 7-helix transmembrane proteins"/>
    <property type="match status" value="1"/>
</dbReference>
<keyword evidence="4" id="KW-0732">Signal</keyword>
<dbReference type="KEGG" id="acan:ACA1_277470"/>
<evidence type="ECO:0000313" key="15">
    <source>
        <dbReference type="Proteomes" id="UP000011083"/>
    </source>
</evidence>
<keyword evidence="15" id="KW-1185">Reference proteome</keyword>
<evidence type="ECO:0000259" key="12">
    <source>
        <dbReference type="PROSITE" id="PS50038"/>
    </source>
</evidence>
<dbReference type="OrthoDB" id="26203at2759"/>
<sequence length="574" mass="63786">MEWTTLLRSQPALSSSPPLAERASSNVACVPYQGAPATGGKCDYVILPAASPYPANILLRNATYAELDEEVGAKTVLMGAFFPPECRNPLLALTCMGSFTHCRFSTVPSFDVYPPCRSVCEAVLLGCTAFFESQGMTSQLPDCDMTDNSTGTVVPAFPPDGTQYNRDEEDSFAESDYDGQVMCVMPCPNPMWTDSEWNGGIVAMMIVSGISFLLATCLVVTLCMRPSKRRYPGILYIYISICSMAVAFMVIFFPIISGGPTRMVCTRGDPPVEVTFDNAREHDGAGVPCVLQGMGILYFALAANFWWLALCINVFEMVFLGRSVHVVRQWHLFYHIFAWGAPLLGVIIVLAGTSFGALPAVPYCFVAGNEWWQWTIFYIPVVSCLIIGTILIIASVIRFIRVRFRFKGQEGQKIAQTARLLLLIVMYWLLLLYPVIYRIYTRASEDEIADAVEQQVTCSANTGTACEQEHRLNVGSWFLMLIDLGAHGFVVFVGCLSWPLTHPTNSQEMIYFWWRANKLLYTRPWREAIAEIKELITHDESASSSSSSSSKFRMRSQVSKTTTTTSSTDSDEEI</sequence>
<gene>
    <name evidence="14" type="ORF">ACA1_277470</name>
</gene>
<dbReference type="InterPro" id="IPR020067">
    <property type="entry name" value="Frizzled_dom"/>
</dbReference>
<dbReference type="PROSITE" id="PS50261">
    <property type="entry name" value="G_PROTEIN_RECEP_F2_4"/>
    <property type="match status" value="1"/>
</dbReference>
<evidence type="ECO:0000256" key="10">
    <source>
        <dbReference type="SAM" id="MobiDB-lite"/>
    </source>
</evidence>
<proteinExistence type="inferred from homology"/>
<dbReference type="InterPro" id="IPR050949">
    <property type="entry name" value="GPCR_Fz/Smo-like"/>
</dbReference>
<dbReference type="SUPFAM" id="SSF63501">
    <property type="entry name" value="Frizzled cysteine-rich domain"/>
    <property type="match status" value="1"/>
</dbReference>
<dbReference type="GO" id="GO:0007166">
    <property type="term" value="P:cell surface receptor signaling pathway"/>
    <property type="evidence" value="ECO:0007669"/>
    <property type="project" value="InterPro"/>
</dbReference>
<feature type="domain" description="G-protein coupled receptors family 2 profile 2" evidence="13">
    <location>
        <begin position="200"/>
        <end position="436"/>
    </location>
</feature>
<dbReference type="InterPro" id="IPR000539">
    <property type="entry name" value="Frizzled/Smoothened_7TM"/>
</dbReference>
<feature type="transmembrane region" description="Helical" evidence="11">
    <location>
        <begin position="296"/>
        <end position="320"/>
    </location>
</feature>
<keyword evidence="7" id="KW-1015">Disulfide bond</keyword>
<dbReference type="VEuPathDB" id="AmoebaDB:ACA1_277470"/>
<evidence type="ECO:0000256" key="8">
    <source>
        <dbReference type="ARBA" id="ARBA00023170"/>
    </source>
</evidence>
<comment type="similarity">
    <text evidence="2">Belongs to the G-protein coupled receptor Fz/Smo family.</text>
</comment>
<evidence type="ECO:0000256" key="6">
    <source>
        <dbReference type="ARBA" id="ARBA00023136"/>
    </source>
</evidence>
<feature type="domain" description="FZ" evidence="12">
    <location>
        <begin position="24"/>
        <end position="144"/>
    </location>
</feature>
<keyword evidence="8" id="KW-0675">Receptor</keyword>
<evidence type="ECO:0000256" key="4">
    <source>
        <dbReference type="ARBA" id="ARBA00022729"/>
    </source>
</evidence>
<keyword evidence="3 11" id="KW-0812">Transmembrane</keyword>
<reference evidence="14 15" key="1">
    <citation type="journal article" date="2013" name="Genome Biol.">
        <title>Genome of Acanthamoeba castellanii highlights extensive lateral gene transfer and early evolution of tyrosine kinase signaling.</title>
        <authorList>
            <person name="Clarke M."/>
            <person name="Lohan A.J."/>
            <person name="Liu B."/>
            <person name="Lagkouvardos I."/>
            <person name="Roy S."/>
            <person name="Zafar N."/>
            <person name="Bertelli C."/>
            <person name="Schilde C."/>
            <person name="Kianianmomeni A."/>
            <person name="Burglin T.R."/>
            <person name="Frech C."/>
            <person name="Turcotte B."/>
            <person name="Kopec K.O."/>
            <person name="Synnott J.M."/>
            <person name="Choo C."/>
            <person name="Paponov I."/>
            <person name="Finkler A."/>
            <person name="Soon Heng Tan C."/>
            <person name="Hutchins A.P."/>
            <person name="Weinmeier T."/>
            <person name="Rattei T."/>
            <person name="Chu J.S."/>
            <person name="Gimenez G."/>
            <person name="Irimia M."/>
            <person name="Rigden D.J."/>
            <person name="Fitzpatrick D.A."/>
            <person name="Lorenzo-Morales J."/>
            <person name="Bateman A."/>
            <person name="Chiu C.H."/>
            <person name="Tang P."/>
            <person name="Hegemann P."/>
            <person name="Fromm H."/>
            <person name="Raoult D."/>
            <person name="Greub G."/>
            <person name="Miranda-Saavedra D."/>
            <person name="Chen N."/>
            <person name="Nash P."/>
            <person name="Ginger M.L."/>
            <person name="Horn M."/>
            <person name="Schaap P."/>
            <person name="Caler L."/>
            <person name="Loftus B."/>
        </authorList>
    </citation>
    <scope>NUCLEOTIDE SEQUENCE [LARGE SCALE GENOMIC DNA]</scope>
    <source>
        <strain evidence="14 15">Neff</strain>
    </source>
</reference>
<feature type="transmembrane region" description="Helical" evidence="11">
    <location>
        <begin position="197"/>
        <end position="223"/>
    </location>
</feature>
<dbReference type="AlphaFoldDB" id="L8H7W4"/>
<dbReference type="RefSeq" id="XP_004344571.1">
    <property type="nucleotide sequence ID" value="XM_004344521.1"/>
</dbReference>
<dbReference type="GO" id="GO:0016020">
    <property type="term" value="C:membrane"/>
    <property type="evidence" value="ECO:0007669"/>
    <property type="project" value="UniProtKB-SubCell"/>
</dbReference>
<protein>
    <submittedName>
        <fullName evidence="14">Frizzled/Smoothened family membrane region protein</fullName>
    </submittedName>
</protein>